<evidence type="ECO:0000259" key="2">
    <source>
        <dbReference type="Pfam" id="PF00535"/>
    </source>
</evidence>
<keyword evidence="4" id="KW-1185">Reference proteome</keyword>
<dbReference type="CDD" id="cd00761">
    <property type="entry name" value="Glyco_tranf_GTA_type"/>
    <property type="match status" value="1"/>
</dbReference>
<dbReference type="Gene3D" id="3.90.550.10">
    <property type="entry name" value="Spore Coat Polysaccharide Biosynthesis Protein SpsA, Chain A"/>
    <property type="match status" value="1"/>
</dbReference>
<gene>
    <name evidence="3" type="ORF">HDA32_002392</name>
</gene>
<dbReference type="Pfam" id="PF00535">
    <property type="entry name" value="Glycos_transf_2"/>
    <property type="match status" value="1"/>
</dbReference>
<evidence type="ECO:0000256" key="1">
    <source>
        <dbReference type="SAM" id="MobiDB-lite"/>
    </source>
</evidence>
<sequence length="547" mass="58710">MQSNRYALSHADVASHRIRTERADVRIFRNEWGALTPPALGEWTPELTVSVIIAAHGEQHRLDLALAALAAQTYPAHLLEVVVVDDRSSPPLRLPGIRPADCRIARAPATGRGAGHARAHGAHATSGEIICWLDADLVVDPRHIEAHARWQHTHPEAVTIGRAGSAARYPGDPAEIAALARSGRLPEAFADARGRAGEDREPPRTDGPREADHLGFQAFTGSCAAVRRSLYEAAGGVDPSLDLGQDTEFGYRLWQTGGVFVPEHRARGWHLGDDTPARTRAPSARFSADVLAEFMPYPRSHRDGAADRIRRVPLVHAVVEVAGARCELVRACVDRLLSCTETDLAVTLVADWDGPVEDGPAGNGADTRLELGLVQAGYLADPRVRFAPAAPGTGFPSPYLLEVPVGCGIGRDTLERLLALAERSRAGITELVPAAPPHASTADRPRAAAEGLRLWRTRAAARALRAGAGRADLAAVVGQVHGRYRVHGGPDDLTDLTRLAPEQLRGRTRPGPPVRAASPAARRRRRGLPLPRPLLRLTRALTRPAPA</sequence>
<dbReference type="RefSeq" id="WP_312863141.1">
    <property type="nucleotide sequence ID" value="NZ_JACCCC010000001.1"/>
</dbReference>
<name>A0A852TWN1_9ACTN</name>
<protein>
    <submittedName>
        <fullName evidence="3">GT2 family glycosyltransferase</fullName>
    </submittedName>
</protein>
<proteinExistence type="predicted"/>
<dbReference type="EMBL" id="JACCCC010000001">
    <property type="protein sequence ID" value="NYE47272.1"/>
    <property type="molecule type" value="Genomic_DNA"/>
</dbReference>
<keyword evidence="3" id="KW-0808">Transferase</keyword>
<dbReference type="SUPFAM" id="SSF53448">
    <property type="entry name" value="Nucleotide-diphospho-sugar transferases"/>
    <property type="match status" value="1"/>
</dbReference>
<dbReference type="InterPro" id="IPR029044">
    <property type="entry name" value="Nucleotide-diphossugar_trans"/>
</dbReference>
<evidence type="ECO:0000313" key="4">
    <source>
        <dbReference type="Proteomes" id="UP000589036"/>
    </source>
</evidence>
<dbReference type="Proteomes" id="UP000589036">
    <property type="component" value="Unassembled WGS sequence"/>
</dbReference>
<organism evidence="3 4">
    <name type="scientific">Spinactinospora alkalitolerans</name>
    <dbReference type="NCBI Taxonomy" id="687207"/>
    <lineage>
        <taxon>Bacteria</taxon>
        <taxon>Bacillati</taxon>
        <taxon>Actinomycetota</taxon>
        <taxon>Actinomycetes</taxon>
        <taxon>Streptosporangiales</taxon>
        <taxon>Nocardiopsidaceae</taxon>
        <taxon>Spinactinospora</taxon>
    </lineage>
</organism>
<accession>A0A852TWN1</accession>
<feature type="domain" description="Glycosyltransferase 2-like" evidence="2">
    <location>
        <begin position="50"/>
        <end position="230"/>
    </location>
</feature>
<dbReference type="PANTHER" id="PTHR43685">
    <property type="entry name" value="GLYCOSYLTRANSFERASE"/>
    <property type="match status" value="1"/>
</dbReference>
<dbReference type="InterPro" id="IPR001173">
    <property type="entry name" value="Glyco_trans_2-like"/>
</dbReference>
<dbReference type="PANTHER" id="PTHR43685:SF2">
    <property type="entry name" value="GLYCOSYLTRANSFERASE 2-LIKE DOMAIN-CONTAINING PROTEIN"/>
    <property type="match status" value="1"/>
</dbReference>
<dbReference type="InterPro" id="IPR050834">
    <property type="entry name" value="Glycosyltransf_2"/>
</dbReference>
<dbReference type="GO" id="GO:0016740">
    <property type="term" value="F:transferase activity"/>
    <property type="evidence" value="ECO:0007669"/>
    <property type="project" value="UniProtKB-KW"/>
</dbReference>
<feature type="region of interest" description="Disordered" evidence="1">
    <location>
        <begin position="192"/>
        <end position="212"/>
    </location>
</feature>
<feature type="region of interest" description="Disordered" evidence="1">
    <location>
        <begin position="502"/>
        <end position="532"/>
    </location>
</feature>
<evidence type="ECO:0000313" key="3">
    <source>
        <dbReference type="EMBL" id="NYE47272.1"/>
    </source>
</evidence>
<reference evidence="3 4" key="1">
    <citation type="submission" date="2020-07" db="EMBL/GenBank/DDBJ databases">
        <title>Sequencing the genomes of 1000 actinobacteria strains.</title>
        <authorList>
            <person name="Klenk H.-P."/>
        </authorList>
    </citation>
    <scope>NUCLEOTIDE SEQUENCE [LARGE SCALE GENOMIC DNA]</scope>
    <source>
        <strain evidence="3 4">CXB654</strain>
    </source>
</reference>
<dbReference type="AlphaFoldDB" id="A0A852TWN1"/>
<comment type="caution">
    <text evidence="3">The sequence shown here is derived from an EMBL/GenBank/DDBJ whole genome shotgun (WGS) entry which is preliminary data.</text>
</comment>